<dbReference type="Pfam" id="PF00106">
    <property type="entry name" value="adh_short"/>
    <property type="match status" value="1"/>
</dbReference>
<reference evidence="5" key="1">
    <citation type="journal article" date="2017" name="Genome Biol.">
        <title>Comparative genomics reveals high biological diversity and specific adaptations in the industrially and medically important fungal genus Aspergillus.</title>
        <authorList>
            <person name="de Vries R.P."/>
            <person name="Riley R."/>
            <person name="Wiebenga A."/>
            <person name="Aguilar-Osorio G."/>
            <person name="Amillis S."/>
            <person name="Uchima C.A."/>
            <person name="Anderluh G."/>
            <person name="Asadollahi M."/>
            <person name="Askin M."/>
            <person name="Barry K."/>
            <person name="Battaglia E."/>
            <person name="Bayram O."/>
            <person name="Benocci T."/>
            <person name="Braus-Stromeyer S.A."/>
            <person name="Caldana C."/>
            <person name="Canovas D."/>
            <person name="Cerqueira G.C."/>
            <person name="Chen F."/>
            <person name="Chen W."/>
            <person name="Choi C."/>
            <person name="Clum A."/>
            <person name="Dos Santos R.A."/>
            <person name="Damasio A.R."/>
            <person name="Diallinas G."/>
            <person name="Emri T."/>
            <person name="Fekete E."/>
            <person name="Flipphi M."/>
            <person name="Freyberg S."/>
            <person name="Gallo A."/>
            <person name="Gournas C."/>
            <person name="Habgood R."/>
            <person name="Hainaut M."/>
            <person name="Harispe M.L."/>
            <person name="Henrissat B."/>
            <person name="Hilden K.S."/>
            <person name="Hope R."/>
            <person name="Hossain A."/>
            <person name="Karabika E."/>
            <person name="Karaffa L."/>
            <person name="Karanyi Z."/>
            <person name="Krasevec N."/>
            <person name="Kuo A."/>
            <person name="Kusch H."/>
            <person name="LaButti K."/>
            <person name="Lagendijk E.L."/>
            <person name="Lapidus A."/>
            <person name="Levasseur A."/>
            <person name="Lindquist E."/>
            <person name="Lipzen A."/>
            <person name="Logrieco A.F."/>
            <person name="MacCabe A."/>
            <person name="Maekelae M.R."/>
            <person name="Malavazi I."/>
            <person name="Melin P."/>
            <person name="Meyer V."/>
            <person name="Mielnichuk N."/>
            <person name="Miskei M."/>
            <person name="Molnar A.P."/>
            <person name="Mule G."/>
            <person name="Ngan C.Y."/>
            <person name="Orejas M."/>
            <person name="Orosz E."/>
            <person name="Ouedraogo J.P."/>
            <person name="Overkamp K.M."/>
            <person name="Park H.-S."/>
            <person name="Perrone G."/>
            <person name="Piumi F."/>
            <person name="Punt P.J."/>
            <person name="Ram A.F."/>
            <person name="Ramon A."/>
            <person name="Rauscher S."/>
            <person name="Record E."/>
            <person name="Riano-Pachon D.M."/>
            <person name="Robert V."/>
            <person name="Roehrig J."/>
            <person name="Ruller R."/>
            <person name="Salamov A."/>
            <person name="Salih N.S."/>
            <person name="Samson R.A."/>
            <person name="Sandor E."/>
            <person name="Sanguinetti M."/>
            <person name="Schuetze T."/>
            <person name="Sepcic K."/>
            <person name="Shelest E."/>
            <person name="Sherlock G."/>
            <person name="Sophianopoulou V."/>
            <person name="Squina F.M."/>
            <person name="Sun H."/>
            <person name="Susca A."/>
            <person name="Todd R.B."/>
            <person name="Tsang A."/>
            <person name="Unkles S.E."/>
            <person name="van de Wiele N."/>
            <person name="van Rossen-Uffink D."/>
            <person name="Oliveira J.V."/>
            <person name="Vesth T.C."/>
            <person name="Visser J."/>
            <person name="Yu J.-H."/>
            <person name="Zhou M."/>
            <person name="Andersen M.R."/>
            <person name="Archer D.B."/>
            <person name="Baker S.E."/>
            <person name="Benoit I."/>
            <person name="Brakhage A.A."/>
            <person name="Braus G.H."/>
            <person name="Fischer R."/>
            <person name="Frisvad J.C."/>
            <person name="Goldman G.H."/>
            <person name="Houbraken J."/>
            <person name="Oakley B."/>
            <person name="Pocsi I."/>
            <person name="Scazzocchio C."/>
            <person name="Seiboth B."/>
            <person name="vanKuyk P.A."/>
            <person name="Wortman J."/>
            <person name="Dyer P.S."/>
            <person name="Grigoriev I.V."/>
        </authorList>
    </citation>
    <scope>NUCLEOTIDE SEQUENCE [LARGE SCALE GENOMIC DNA]</scope>
    <source>
        <strain evidence="5">CBS 506.65</strain>
    </source>
</reference>
<evidence type="ECO:0000256" key="1">
    <source>
        <dbReference type="ARBA" id="ARBA00006484"/>
    </source>
</evidence>
<dbReference type="GO" id="GO:0006633">
    <property type="term" value="P:fatty acid biosynthetic process"/>
    <property type="evidence" value="ECO:0007669"/>
    <property type="project" value="TreeGrafter"/>
</dbReference>
<dbReference type="CDD" id="cd05233">
    <property type="entry name" value="SDR_c"/>
    <property type="match status" value="1"/>
</dbReference>
<proteinExistence type="inferred from homology"/>
<dbReference type="PRINTS" id="PR00081">
    <property type="entry name" value="GDHRDH"/>
</dbReference>
<name>A0A1L9S663_9EURO</name>
<dbReference type="GO" id="GO:0048038">
    <property type="term" value="F:quinone binding"/>
    <property type="evidence" value="ECO:0007669"/>
    <property type="project" value="TreeGrafter"/>
</dbReference>
<keyword evidence="2" id="KW-0521">NADP</keyword>
<dbReference type="AlphaFoldDB" id="A0A1L9S663"/>
<dbReference type="InterPro" id="IPR002347">
    <property type="entry name" value="SDR_fam"/>
</dbReference>
<dbReference type="VEuPathDB" id="FungiDB:ASPZODRAFT_104672"/>
<dbReference type="Gene3D" id="3.40.50.720">
    <property type="entry name" value="NAD(P)-binding Rossmann-like Domain"/>
    <property type="match status" value="1"/>
</dbReference>
<organism evidence="4 5">
    <name type="scientific">Penicilliopsis zonata CBS 506.65</name>
    <dbReference type="NCBI Taxonomy" id="1073090"/>
    <lineage>
        <taxon>Eukaryota</taxon>
        <taxon>Fungi</taxon>
        <taxon>Dikarya</taxon>
        <taxon>Ascomycota</taxon>
        <taxon>Pezizomycotina</taxon>
        <taxon>Eurotiomycetes</taxon>
        <taxon>Eurotiomycetidae</taxon>
        <taxon>Eurotiales</taxon>
        <taxon>Aspergillaceae</taxon>
        <taxon>Penicilliopsis</taxon>
    </lineage>
</organism>
<accession>A0A1L9S663</accession>
<sequence length="314" mass="34350">MNTKQNIETNFTSRVHRTAYPTIALSRPALRQDGKTVLVTGGATGIGFSIAKSFVQAGAAKVILVGRRAAVLETAVAALKPEAAGCEVLAMPCDQGDHAAVRALWAALRRDECTIDTLVLNAVDFTDGKPLLELGAESLWHSYEVNVRGLLDMVEGLHQQPHRGMVILLNVIHVSSQALNMLYKSQLAPSALYPTYGLTKNAGTMLLQQIAKDVSPDVIQIISFHPGLIHNDQWAKMGVKKTDLPFDDDSLPGSFAVWATTEEARFLHGRFVWASWDIDEYSQGETRRLLQTDDFLRVGVVGLRGAFKADWSAK</sequence>
<keyword evidence="5" id="KW-1185">Reference proteome</keyword>
<dbReference type="PANTHER" id="PTHR42760">
    <property type="entry name" value="SHORT-CHAIN DEHYDROGENASES/REDUCTASES FAMILY MEMBER"/>
    <property type="match status" value="1"/>
</dbReference>
<dbReference type="SUPFAM" id="SSF51735">
    <property type="entry name" value="NAD(P)-binding Rossmann-fold domains"/>
    <property type="match status" value="1"/>
</dbReference>
<dbReference type="PANTHER" id="PTHR42760:SF122">
    <property type="entry name" value="NAD(P)-BINDING PROTEIN"/>
    <property type="match status" value="1"/>
</dbReference>
<dbReference type="SMART" id="SM00822">
    <property type="entry name" value="PKS_KR"/>
    <property type="match status" value="1"/>
</dbReference>
<evidence type="ECO:0000313" key="5">
    <source>
        <dbReference type="Proteomes" id="UP000184188"/>
    </source>
</evidence>
<dbReference type="OrthoDB" id="1933717at2759"/>
<comment type="similarity">
    <text evidence="1">Belongs to the short-chain dehydrogenases/reductases (SDR) family.</text>
</comment>
<protein>
    <recommendedName>
        <fullName evidence="3">Ketoreductase domain-containing protein</fullName>
    </recommendedName>
</protein>
<dbReference type="STRING" id="1073090.A0A1L9S663"/>
<dbReference type="Proteomes" id="UP000184188">
    <property type="component" value="Unassembled WGS sequence"/>
</dbReference>
<dbReference type="EMBL" id="KV878357">
    <property type="protein sequence ID" value="OJJ42647.1"/>
    <property type="molecule type" value="Genomic_DNA"/>
</dbReference>
<dbReference type="InterPro" id="IPR036291">
    <property type="entry name" value="NAD(P)-bd_dom_sf"/>
</dbReference>
<gene>
    <name evidence="4" type="ORF">ASPZODRAFT_104672</name>
</gene>
<evidence type="ECO:0000256" key="2">
    <source>
        <dbReference type="ARBA" id="ARBA00022857"/>
    </source>
</evidence>
<dbReference type="InterPro" id="IPR057326">
    <property type="entry name" value="KR_dom"/>
</dbReference>
<dbReference type="GO" id="GO:0016616">
    <property type="term" value="F:oxidoreductase activity, acting on the CH-OH group of donors, NAD or NADP as acceptor"/>
    <property type="evidence" value="ECO:0007669"/>
    <property type="project" value="TreeGrafter"/>
</dbReference>
<evidence type="ECO:0000259" key="3">
    <source>
        <dbReference type="SMART" id="SM00822"/>
    </source>
</evidence>
<feature type="domain" description="Ketoreductase" evidence="3">
    <location>
        <begin position="35"/>
        <end position="157"/>
    </location>
</feature>
<dbReference type="GeneID" id="34607333"/>
<evidence type="ECO:0000313" key="4">
    <source>
        <dbReference type="EMBL" id="OJJ42647.1"/>
    </source>
</evidence>
<dbReference type="RefSeq" id="XP_022577157.1">
    <property type="nucleotide sequence ID" value="XM_022720868.1"/>
</dbReference>